<dbReference type="STRING" id="1432307.W9C2Z1"/>
<accession>W9C2Z1</accession>
<evidence type="ECO:0000313" key="3">
    <source>
        <dbReference type="Proteomes" id="UP000019487"/>
    </source>
</evidence>
<sequence>MTERPLTKAEIKKIEDDFNKPIIMDVTPREPTVKDAKFFFIILNSMRIVPDIDWALVAHRAGYANATSARTRFGQIRRKLRDHYGTETYQDKVIPKVVDGISKRGKGKGAATNPKPPKFVTRKTTKVAAPWNVDKNKPSKFAQNYGQGYVISRNDDNEANFITSANERDDFDSENEYQNEEIFDLQTYPGYDKDKNTLAVSDQGDTDDDTREEDGDDEHFYDADDAKVTEA</sequence>
<organism evidence="2 3">
    <name type="scientific">Sclerotinia borealis (strain F-4128)</name>
    <dbReference type="NCBI Taxonomy" id="1432307"/>
    <lineage>
        <taxon>Eukaryota</taxon>
        <taxon>Fungi</taxon>
        <taxon>Dikarya</taxon>
        <taxon>Ascomycota</taxon>
        <taxon>Pezizomycotina</taxon>
        <taxon>Leotiomycetes</taxon>
        <taxon>Helotiales</taxon>
        <taxon>Sclerotiniaceae</taxon>
        <taxon>Sclerotinia</taxon>
    </lineage>
</organism>
<dbReference type="Proteomes" id="UP000019487">
    <property type="component" value="Unassembled WGS sequence"/>
</dbReference>
<gene>
    <name evidence="2" type="ORF">SBOR_9542</name>
</gene>
<comment type="caution">
    <text evidence="2">The sequence shown here is derived from an EMBL/GenBank/DDBJ whole genome shotgun (WGS) entry which is preliminary data.</text>
</comment>
<feature type="compositionally biased region" description="Acidic residues" evidence="1">
    <location>
        <begin position="204"/>
        <end position="217"/>
    </location>
</feature>
<protein>
    <submittedName>
        <fullName evidence="2">Uncharacterized protein</fullName>
    </submittedName>
</protein>
<feature type="compositionally biased region" description="Basic and acidic residues" evidence="1">
    <location>
        <begin position="218"/>
        <end position="231"/>
    </location>
</feature>
<reference evidence="2 3" key="1">
    <citation type="journal article" date="2014" name="Genome Announc.">
        <title>Draft genome sequence of Sclerotinia borealis, a psychrophilic plant pathogenic fungus.</title>
        <authorList>
            <person name="Mardanov A.V."/>
            <person name="Beletsky A.V."/>
            <person name="Kadnikov V.V."/>
            <person name="Ignatov A.N."/>
            <person name="Ravin N.V."/>
        </authorList>
    </citation>
    <scope>NUCLEOTIDE SEQUENCE [LARGE SCALE GENOMIC DNA]</scope>
    <source>
        <strain evidence="3">F-4157</strain>
    </source>
</reference>
<dbReference type="EMBL" id="AYSA01000705">
    <property type="protein sequence ID" value="ESZ90078.1"/>
    <property type="molecule type" value="Genomic_DNA"/>
</dbReference>
<dbReference type="HOGENOM" id="CLU_1200412_0_0_1"/>
<dbReference type="OrthoDB" id="5403747at2759"/>
<proteinExistence type="predicted"/>
<dbReference type="AlphaFoldDB" id="W9C2Z1"/>
<evidence type="ECO:0000256" key="1">
    <source>
        <dbReference type="SAM" id="MobiDB-lite"/>
    </source>
</evidence>
<keyword evidence="3" id="KW-1185">Reference proteome</keyword>
<feature type="region of interest" description="Disordered" evidence="1">
    <location>
        <begin position="188"/>
        <end position="231"/>
    </location>
</feature>
<evidence type="ECO:0000313" key="2">
    <source>
        <dbReference type="EMBL" id="ESZ90078.1"/>
    </source>
</evidence>
<name>W9C2Z1_SCLBF</name>